<dbReference type="GO" id="GO:0008270">
    <property type="term" value="F:zinc ion binding"/>
    <property type="evidence" value="ECO:0007669"/>
    <property type="project" value="InterPro"/>
</dbReference>
<dbReference type="GO" id="GO:0006351">
    <property type="term" value="P:DNA-templated transcription"/>
    <property type="evidence" value="ECO:0007669"/>
    <property type="project" value="InterPro"/>
</dbReference>
<organism evidence="5 6">
    <name type="scientific">[Torrubiella] hemipterigena</name>
    <dbReference type="NCBI Taxonomy" id="1531966"/>
    <lineage>
        <taxon>Eukaryota</taxon>
        <taxon>Fungi</taxon>
        <taxon>Dikarya</taxon>
        <taxon>Ascomycota</taxon>
        <taxon>Pezizomycotina</taxon>
        <taxon>Sordariomycetes</taxon>
        <taxon>Hypocreomycetidae</taxon>
        <taxon>Hypocreales</taxon>
        <taxon>Clavicipitaceae</taxon>
        <taxon>Clavicipitaceae incertae sedis</taxon>
        <taxon>'Torrubiella' clade</taxon>
    </lineage>
</organism>
<evidence type="ECO:0000259" key="4">
    <source>
        <dbReference type="PROSITE" id="PS50048"/>
    </source>
</evidence>
<protein>
    <recommendedName>
        <fullName evidence="4">Zn(2)-C6 fungal-type domain-containing protein</fullName>
    </recommendedName>
</protein>
<dbReference type="Pfam" id="PF04082">
    <property type="entry name" value="Fungal_trans"/>
    <property type="match status" value="1"/>
</dbReference>
<dbReference type="GO" id="GO:0000981">
    <property type="term" value="F:DNA-binding transcription factor activity, RNA polymerase II-specific"/>
    <property type="evidence" value="ECO:0007669"/>
    <property type="project" value="InterPro"/>
</dbReference>
<proteinExistence type="predicted"/>
<feature type="domain" description="Zn(2)-C6 fungal-type" evidence="4">
    <location>
        <begin position="20"/>
        <end position="51"/>
    </location>
</feature>
<dbReference type="PANTHER" id="PTHR31001:SF87">
    <property type="entry name" value="COL-21"/>
    <property type="match status" value="1"/>
</dbReference>
<dbReference type="SMART" id="SM00066">
    <property type="entry name" value="GAL4"/>
    <property type="match status" value="1"/>
</dbReference>
<dbReference type="Gene3D" id="4.10.240.10">
    <property type="entry name" value="Zn(2)-C6 fungal-type DNA-binding domain"/>
    <property type="match status" value="1"/>
</dbReference>
<accession>A0A0A1SUK9</accession>
<dbReference type="EMBL" id="CDHN01000002">
    <property type="protein sequence ID" value="CEJ86578.1"/>
    <property type="molecule type" value="Genomic_DNA"/>
</dbReference>
<dbReference type="GO" id="GO:0003677">
    <property type="term" value="F:DNA binding"/>
    <property type="evidence" value="ECO:0007669"/>
    <property type="project" value="InterPro"/>
</dbReference>
<dbReference type="SUPFAM" id="SSF57701">
    <property type="entry name" value="Zn2/Cys6 DNA-binding domain"/>
    <property type="match status" value="1"/>
</dbReference>
<dbReference type="SMART" id="SM00906">
    <property type="entry name" value="Fungal_trans"/>
    <property type="match status" value="1"/>
</dbReference>
<dbReference type="InterPro" id="IPR001138">
    <property type="entry name" value="Zn2Cys6_DnaBD"/>
</dbReference>
<comment type="subcellular location">
    <subcellularLocation>
        <location evidence="1">Nucleus</location>
    </subcellularLocation>
</comment>
<dbReference type="Pfam" id="PF00172">
    <property type="entry name" value="Zn_clus"/>
    <property type="match status" value="1"/>
</dbReference>
<evidence type="ECO:0000313" key="5">
    <source>
        <dbReference type="EMBL" id="CEJ86578.1"/>
    </source>
</evidence>
<keyword evidence="2" id="KW-0479">Metal-binding</keyword>
<evidence type="ECO:0000256" key="1">
    <source>
        <dbReference type="ARBA" id="ARBA00004123"/>
    </source>
</evidence>
<dbReference type="AlphaFoldDB" id="A0A0A1SUK9"/>
<name>A0A0A1SUK9_9HYPO</name>
<gene>
    <name evidence="5" type="ORF">VHEMI04146</name>
</gene>
<keyword evidence="6" id="KW-1185">Reference proteome</keyword>
<dbReference type="CDD" id="cd00067">
    <property type="entry name" value="GAL4"/>
    <property type="match status" value="1"/>
</dbReference>
<evidence type="ECO:0000256" key="3">
    <source>
        <dbReference type="ARBA" id="ARBA00023242"/>
    </source>
</evidence>
<dbReference type="CDD" id="cd12148">
    <property type="entry name" value="fungal_TF_MHR"/>
    <property type="match status" value="1"/>
</dbReference>
<keyword evidence="3" id="KW-0539">Nucleus</keyword>
<dbReference type="InterPro" id="IPR007219">
    <property type="entry name" value="XnlR_reg_dom"/>
</dbReference>
<dbReference type="OrthoDB" id="5344325at2759"/>
<dbReference type="InterPro" id="IPR050613">
    <property type="entry name" value="Sec_Metabolite_Reg"/>
</dbReference>
<sequence>MSAHTSSITPAAGRKRVVTSCIACYASKQKCDRRQPCGNCKRRRRPERCVYEQPAATAQIVSHSVVYLNAENDGQSRPLQHNNNAFNSSSALITSNLGISALHNADTSLTKLFGYSEDSESNTAALLKRLKLDEKHQRVETDKDAIWGPETEDEIRLVLKRMPDRQVMDFLMQFFVSEINWMDQLIHPQTFLSRYQVWWSATSLRCTEDVEFAVLFLRMASYASQFLPSPLYTLERIRGMPLSEIRTTCGQLGDELAAICSALDSKGSLVRVQHLLFAGLQTRCEGRIDAFWDLLNAAIRVAQRLGMHRAATDSSIRDELQTEIRRRTFCNLYIWDSLLARQLDRIPFLPENVSEESLPQLRLSPELVEPDAPECFTERLLQVRLATFWRTSNPGGSTNYNAPVAEERYEEFCRQFIPMLHPAFALNANTKWDAAMPSVPLQRQRLRITMLDSVCWNFRPVLRLKCSFVAGLSAYKRVLISSQRRALVAASLKILEAVATLHSLLGASHTRFVDVVFYTFEAAVLVLFLCTEPGYLQHHEPSPTKSASEDPLGLDAMEISIDRCLQAAREALDRLRMLAEVSDMAAAGSRALAQLLDRWPEGLTMADFETDGGAYQDLPMFGKQMQGFSGDYSTDPLAVAAVSAVPVEDISPEWYGTGEFDFTFDVE</sequence>
<evidence type="ECO:0000256" key="2">
    <source>
        <dbReference type="ARBA" id="ARBA00022723"/>
    </source>
</evidence>
<evidence type="ECO:0000313" key="6">
    <source>
        <dbReference type="Proteomes" id="UP000039046"/>
    </source>
</evidence>
<dbReference type="PANTHER" id="PTHR31001">
    <property type="entry name" value="UNCHARACTERIZED TRANSCRIPTIONAL REGULATORY PROTEIN"/>
    <property type="match status" value="1"/>
</dbReference>
<dbReference type="Proteomes" id="UP000039046">
    <property type="component" value="Unassembled WGS sequence"/>
</dbReference>
<dbReference type="InterPro" id="IPR036864">
    <property type="entry name" value="Zn2-C6_fun-type_DNA-bd_sf"/>
</dbReference>
<dbReference type="GO" id="GO:0005634">
    <property type="term" value="C:nucleus"/>
    <property type="evidence" value="ECO:0007669"/>
    <property type="project" value="UniProtKB-SubCell"/>
</dbReference>
<dbReference type="STRING" id="1531966.A0A0A1SUK9"/>
<dbReference type="PROSITE" id="PS50048">
    <property type="entry name" value="ZN2_CY6_FUNGAL_2"/>
    <property type="match status" value="1"/>
</dbReference>
<reference evidence="5 6" key="1">
    <citation type="journal article" date="2015" name="Genome Announc.">
        <title>Draft Genome Sequence and Gene Annotation of the Entomopathogenic Fungus Verticillium hemipterigenum.</title>
        <authorList>
            <person name="Horn F."/>
            <person name="Habel A."/>
            <person name="Scharf D.H."/>
            <person name="Dworschak J."/>
            <person name="Brakhage A.A."/>
            <person name="Guthke R."/>
            <person name="Hertweck C."/>
            <person name="Linde J."/>
        </authorList>
    </citation>
    <scope>NUCLEOTIDE SEQUENCE [LARGE SCALE GENOMIC DNA]</scope>
</reference>
<dbReference type="HOGENOM" id="CLU_022665_0_0_1"/>